<dbReference type="CDD" id="cd09275">
    <property type="entry name" value="RNase_HI_RT_DIRS1"/>
    <property type="match status" value="1"/>
</dbReference>
<organism evidence="1 2">
    <name type="scientific">Streblomastix strix</name>
    <dbReference type="NCBI Taxonomy" id="222440"/>
    <lineage>
        <taxon>Eukaryota</taxon>
        <taxon>Metamonada</taxon>
        <taxon>Preaxostyla</taxon>
        <taxon>Oxymonadida</taxon>
        <taxon>Streblomastigidae</taxon>
        <taxon>Streblomastix</taxon>
    </lineage>
</organism>
<protein>
    <submittedName>
        <fullName evidence="1">Uncharacterized protein</fullName>
    </submittedName>
</protein>
<dbReference type="EMBL" id="SNRW01010295">
    <property type="protein sequence ID" value="KAA6376769.1"/>
    <property type="molecule type" value="Genomic_DNA"/>
</dbReference>
<gene>
    <name evidence="1" type="ORF">EZS28_027703</name>
</gene>
<proteinExistence type="predicted"/>
<feature type="non-terminal residue" evidence="1">
    <location>
        <position position="717"/>
    </location>
</feature>
<sequence>MAGIAHGGVFNRFNSGIFKGRLDGQRVIDFKGRGKFRRGNRKRNFDSVESFTSSRSRLFKPVINPSEKGVIINLRALKSNNQVIQNSNLEFKFTILSRSIRQLQLNRRQIALQQSNCYQIKDYRSAGPNYGQVDAALGGRDHRSVQLSNIEDYCRAGLRFGPEDVDNELRDEESQQIQQDQQYQLTGSQLQEETDSINQERLNRIIRRNDQRICNAKRIDQEFNSNEFISNTTKNISLERANRDSSMQFFNKTNLNIITGYGTRSGTELSDNEQQLSKIQYEFPNWWSSHSFSPSMVTNWSRQSNQERYQSILDSLRMSINSTKEQVHPNREQIRSKYDNSGLIDQQVIGGEDSNRGPGERFKLDKSVFRNIKARNKQVEEDNRLLNTQQVSPVVSLHNGGYQYSQGINVRGILDVQDRSGVSIPSYSCGSSIPTFSGFYTQGKVLQICSNVLRSQTCTLTFYKVLLPVIRIIREHLEQRGSSEQTTSDPMDTRRIRLENIRKLIKPASNIRSGISRLASSFQSGSNTNDVGQENIDVEEVQQMEKHCLKESLGQDKATSKFHRVFELSKTTNQEGGLYLRKLNKIKQRIANNRDASLDSWGATLKLQKLEEEIWFQGDWCKKWRLSSSNQRETAAVLCGLTRSERFLKRKQVTSLKIETDNSATSYNLNRGAAAASLRKLTDRILKIVEDLYIHIHSFHIQGKTNIIPDSLSRLAT</sequence>
<name>A0A5J4V208_9EUKA</name>
<accession>A0A5J4V208</accession>
<evidence type="ECO:0000313" key="1">
    <source>
        <dbReference type="EMBL" id="KAA6376769.1"/>
    </source>
</evidence>
<dbReference type="AlphaFoldDB" id="A0A5J4V208"/>
<comment type="caution">
    <text evidence="1">The sequence shown here is derived from an EMBL/GenBank/DDBJ whole genome shotgun (WGS) entry which is preliminary data.</text>
</comment>
<dbReference type="Proteomes" id="UP000324800">
    <property type="component" value="Unassembled WGS sequence"/>
</dbReference>
<reference evidence="1 2" key="1">
    <citation type="submission" date="2019-03" db="EMBL/GenBank/DDBJ databases">
        <title>Single cell metagenomics reveals metabolic interactions within the superorganism composed of flagellate Streblomastix strix and complex community of Bacteroidetes bacteria on its surface.</title>
        <authorList>
            <person name="Treitli S.C."/>
            <person name="Kolisko M."/>
            <person name="Husnik F."/>
            <person name="Keeling P."/>
            <person name="Hampl V."/>
        </authorList>
    </citation>
    <scope>NUCLEOTIDE SEQUENCE [LARGE SCALE GENOMIC DNA]</scope>
    <source>
        <strain evidence="1">ST1C</strain>
    </source>
</reference>
<evidence type="ECO:0000313" key="2">
    <source>
        <dbReference type="Proteomes" id="UP000324800"/>
    </source>
</evidence>